<comment type="cofactor">
    <cofactor evidence="1">
        <name>Mg(2+)</name>
        <dbReference type="ChEBI" id="CHEBI:18420"/>
    </cofactor>
</comment>
<organism evidence="7 8">
    <name type="scientific">Pseudomonas graminis</name>
    <dbReference type="NCBI Taxonomy" id="158627"/>
    <lineage>
        <taxon>Bacteria</taxon>
        <taxon>Pseudomonadati</taxon>
        <taxon>Pseudomonadota</taxon>
        <taxon>Gammaproteobacteria</taxon>
        <taxon>Pseudomonadales</taxon>
        <taxon>Pseudomonadaceae</taxon>
        <taxon>Pseudomonas</taxon>
    </lineage>
</organism>
<dbReference type="FunFam" id="3.30.70.270:FF:000001">
    <property type="entry name" value="Diguanylate cyclase domain protein"/>
    <property type="match status" value="1"/>
</dbReference>
<feature type="transmembrane region" description="Helical" evidence="5">
    <location>
        <begin position="297"/>
        <end position="318"/>
    </location>
</feature>
<dbReference type="EMBL" id="MDEN01000069">
    <property type="protein sequence ID" value="OCX11099.1"/>
    <property type="molecule type" value="Genomic_DNA"/>
</dbReference>
<dbReference type="Gene3D" id="3.30.70.270">
    <property type="match status" value="1"/>
</dbReference>
<feature type="transmembrane region" description="Helical" evidence="5">
    <location>
        <begin position="21"/>
        <end position="41"/>
    </location>
</feature>
<dbReference type="Gene3D" id="3.30.450.20">
    <property type="entry name" value="PAS domain"/>
    <property type="match status" value="2"/>
</dbReference>
<dbReference type="GO" id="GO:1902201">
    <property type="term" value="P:negative regulation of bacterial-type flagellum-dependent cell motility"/>
    <property type="evidence" value="ECO:0007669"/>
    <property type="project" value="TreeGrafter"/>
</dbReference>
<dbReference type="InterPro" id="IPR050469">
    <property type="entry name" value="Diguanylate_Cyclase"/>
</dbReference>
<protein>
    <recommendedName>
        <fullName evidence="3">diguanylate cyclase</fullName>
        <ecNumber evidence="3">2.7.7.65</ecNumber>
    </recommendedName>
</protein>
<proteinExistence type="predicted"/>
<accession>A0A1C2D8L8</accession>
<comment type="caution">
    <text evidence="7">The sequence shown here is derived from an EMBL/GenBank/DDBJ whole genome shotgun (WGS) entry which is preliminary data.</text>
</comment>
<evidence type="ECO:0000256" key="5">
    <source>
        <dbReference type="SAM" id="Phobius"/>
    </source>
</evidence>
<dbReference type="InterPro" id="IPR043128">
    <property type="entry name" value="Rev_trsase/Diguanyl_cyclase"/>
</dbReference>
<comment type="subcellular location">
    <subcellularLocation>
        <location evidence="2">Cell inner membrane</location>
    </subcellularLocation>
</comment>
<comment type="catalytic activity">
    <reaction evidence="4">
        <text>2 GTP = 3',3'-c-di-GMP + 2 diphosphate</text>
        <dbReference type="Rhea" id="RHEA:24898"/>
        <dbReference type="ChEBI" id="CHEBI:33019"/>
        <dbReference type="ChEBI" id="CHEBI:37565"/>
        <dbReference type="ChEBI" id="CHEBI:58805"/>
        <dbReference type="EC" id="2.7.7.65"/>
    </reaction>
</comment>
<keyword evidence="5" id="KW-1133">Transmembrane helix</keyword>
<dbReference type="GO" id="GO:0005886">
    <property type="term" value="C:plasma membrane"/>
    <property type="evidence" value="ECO:0007669"/>
    <property type="project" value="UniProtKB-SubCell"/>
</dbReference>
<dbReference type="RefSeq" id="WP_065992068.1">
    <property type="nucleotide sequence ID" value="NZ_MDEN01000069.1"/>
</dbReference>
<dbReference type="CDD" id="cd12915">
    <property type="entry name" value="PDC2_DGC_like"/>
    <property type="match status" value="1"/>
</dbReference>
<dbReference type="NCBIfam" id="TIGR00254">
    <property type="entry name" value="GGDEF"/>
    <property type="match status" value="1"/>
</dbReference>
<keyword evidence="5" id="KW-0812">Transmembrane</keyword>
<evidence type="ECO:0000313" key="7">
    <source>
        <dbReference type="EMBL" id="OCX11099.1"/>
    </source>
</evidence>
<dbReference type="InterPro" id="IPR000160">
    <property type="entry name" value="GGDEF_dom"/>
</dbReference>
<evidence type="ECO:0000256" key="3">
    <source>
        <dbReference type="ARBA" id="ARBA00012528"/>
    </source>
</evidence>
<gene>
    <name evidence="7" type="ORF">BBI10_23090</name>
</gene>
<dbReference type="EC" id="2.7.7.65" evidence="3"/>
<dbReference type="PROSITE" id="PS50887">
    <property type="entry name" value="GGDEF"/>
    <property type="match status" value="1"/>
</dbReference>
<dbReference type="AlphaFoldDB" id="A0A1C2D8L8"/>
<dbReference type="CDD" id="cd01949">
    <property type="entry name" value="GGDEF"/>
    <property type="match status" value="1"/>
</dbReference>
<dbReference type="InterPro" id="IPR029787">
    <property type="entry name" value="Nucleotide_cyclase"/>
</dbReference>
<dbReference type="Proteomes" id="UP000095143">
    <property type="component" value="Unassembled WGS sequence"/>
</dbReference>
<feature type="domain" description="GGDEF" evidence="6">
    <location>
        <begin position="366"/>
        <end position="500"/>
    </location>
</feature>
<dbReference type="Pfam" id="PF22588">
    <property type="entry name" value="dCache_1_like"/>
    <property type="match status" value="1"/>
</dbReference>
<dbReference type="PANTHER" id="PTHR45138:SF9">
    <property type="entry name" value="DIGUANYLATE CYCLASE DGCM-RELATED"/>
    <property type="match status" value="1"/>
</dbReference>
<reference evidence="7 8" key="1">
    <citation type="submission" date="2016-08" db="EMBL/GenBank/DDBJ databases">
        <title>Whole genome sequence of Pseudomonas graminis strain UASWS1507, a potential biological control agent for agriculture.</title>
        <authorList>
            <person name="Crovadore J."/>
            <person name="Calmin G."/>
            <person name="Chablais R."/>
            <person name="Cochard B."/>
            <person name="Lefort F."/>
        </authorList>
    </citation>
    <scope>NUCLEOTIDE SEQUENCE [LARGE SCALE GENOMIC DNA]</scope>
    <source>
        <strain evidence="7 8">UASWS1507</strain>
    </source>
</reference>
<dbReference type="PANTHER" id="PTHR45138">
    <property type="entry name" value="REGULATORY COMPONENTS OF SENSORY TRANSDUCTION SYSTEM"/>
    <property type="match status" value="1"/>
</dbReference>
<dbReference type="SMART" id="SM00267">
    <property type="entry name" value="GGDEF"/>
    <property type="match status" value="1"/>
</dbReference>
<evidence type="ECO:0000256" key="1">
    <source>
        <dbReference type="ARBA" id="ARBA00001946"/>
    </source>
</evidence>
<sequence>MPLTAKPPFSRGIRSGSEKMLMLGSAVAVAAILAIVTWLLFRELGTANEAAVRSANNVVQLIDADVQRNAELYDTSLLGLIAAWRRPDVMTISPELRQLVLFDRATAAPFKGDVVLLDDTGRIVADSTSLTPRLDNFSDRPGFQKHRGSGSLALVVDGPFLSRWGFKDLCISFSRRLPSANGQFVGIASASMRLSYFDQLFRTLDIGPTSTVNLLSADGVMLARQPDDNNRTFIGQNFSMRPNFKRILREVNGSFAAISELDGAERLYTFSRVGDLPLIVVVAQSRDDVYALWKRNALLVASATGLLCLGILSLSWLLGRQLRLRQNAERELAGLASTDGLTGLANRRRLDQVLKQEWARGMRSERPLALLMIDVDHFKAFNDRHGHHGGDVALRSVAQTLTASIRRPGDLAARYGGEEFMVVLPETDKAGACVIAEKLRLVIEALPPFAEDTVPITVSIGVATHLPATHDLPEPLFHAADRALYRAKKQGRNRVEFEPYVAPSAESQA</sequence>
<dbReference type="SUPFAM" id="SSF55073">
    <property type="entry name" value="Nucleotide cyclase"/>
    <property type="match status" value="1"/>
</dbReference>
<dbReference type="GO" id="GO:0043709">
    <property type="term" value="P:cell adhesion involved in single-species biofilm formation"/>
    <property type="evidence" value="ECO:0007669"/>
    <property type="project" value="TreeGrafter"/>
</dbReference>
<evidence type="ECO:0000256" key="4">
    <source>
        <dbReference type="ARBA" id="ARBA00034247"/>
    </source>
</evidence>
<name>A0A1C2D8L8_9PSED</name>
<dbReference type="InterPro" id="IPR054327">
    <property type="entry name" value="His-kinase-like_sensor"/>
</dbReference>
<evidence type="ECO:0000313" key="8">
    <source>
        <dbReference type="Proteomes" id="UP000095143"/>
    </source>
</evidence>
<dbReference type="CDD" id="cd12914">
    <property type="entry name" value="PDC1_DGC_like"/>
    <property type="match status" value="1"/>
</dbReference>
<evidence type="ECO:0000256" key="2">
    <source>
        <dbReference type="ARBA" id="ARBA00004533"/>
    </source>
</evidence>
<dbReference type="GO" id="GO:0052621">
    <property type="term" value="F:diguanylate cyclase activity"/>
    <property type="evidence" value="ECO:0007669"/>
    <property type="project" value="UniProtKB-EC"/>
</dbReference>
<dbReference type="Pfam" id="PF00990">
    <property type="entry name" value="GGDEF"/>
    <property type="match status" value="1"/>
</dbReference>
<keyword evidence="5" id="KW-0472">Membrane</keyword>
<evidence type="ECO:0000259" key="6">
    <source>
        <dbReference type="PROSITE" id="PS50887"/>
    </source>
</evidence>